<dbReference type="PANTHER" id="PTHR32285:SF213">
    <property type="entry name" value="PROTEIN TRICHOME BIREFRINGENCE-LIKE 11"/>
    <property type="match status" value="1"/>
</dbReference>
<dbReference type="PANTHER" id="PTHR32285">
    <property type="entry name" value="PROTEIN TRICHOME BIREFRINGENCE-LIKE 9-RELATED"/>
    <property type="match status" value="1"/>
</dbReference>
<dbReference type="InParanoid" id="J4H3V0"/>
<dbReference type="EMBL" id="HE797132">
    <property type="protein sequence ID" value="CCM03879.1"/>
    <property type="molecule type" value="Genomic_DNA"/>
</dbReference>
<accession>J4H3V0</accession>
<keyword evidence="2" id="KW-1185">Reference proteome</keyword>
<evidence type="ECO:0000313" key="2">
    <source>
        <dbReference type="Proteomes" id="UP000006352"/>
    </source>
</evidence>
<sequence>MKTAILIALGPRHRATRTFLLVAVSATTLLLYSLYSSSFSFSHSLDVIRSTFSPPARIRASCPPTAWAAGAWTPKAEYTLPSRVDGPWPDDVIVTRPDDMRMHSPADALAFAGFEGCASNREFYWHLASDREDIWDRWPGVTSWQWTPGEGCDSVRPFSGPAIVKDLVENGGWLLIGDSVTENHFFSLSCVLYPHVRATPDYSAGGGFDRAWPQNLYLNASSPLIPHLKLPKDFDIATTPLVTFRRVDLLLEQAELEELYAERTKGVPEGERRALFSEEQFWSLSPTFYVRELFLEKAPVAHYSTLVISTGGHWTTTLMAGFADASARGGGIDGVLDFFGAAMTRWAEQVQEMLDDYARTAGRAERGTKQVVVRAYLPGHEDCHDEREPWTEWKPFVWNWYNWGSIGEFNQLFEDVLEKDSNAYPDIHFLPIDRPALLRPDAHSSGDCLHIMTGAGVLEGWTHYIWHYVTRELPGRIR</sequence>
<dbReference type="HOGENOM" id="CLU_039311_0_0_1"/>
<gene>
    <name evidence="1" type="ORF">FIBRA_06030</name>
</gene>
<organism evidence="1 2">
    <name type="scientific">Fibroporia radiculosa</name>
    <dbReference type="NCBI Taxonomy" id="599839"/>
    <lineage>
        <taxon>Eukaryota</taxon>
        <taxon>Fungi</taxon>
        <taxon>Dikarya</taxon>
        <taxon>Basidiomycota</taxon>
        <taxon>Agaricomycotina</taxon>
        <taxon>Agaricomycetes</taxon>
        <taxon>Polyporales</taxon>
        <taxon>Fibroporiaceae</taxon>
        <taxon>Fibroporia</taxon>
    </lineage>
</organism>
<dbReference type="OrthoDB" id="630188at2759"/>
<reference evidence="1 2" key="1">
    <citation type="journal article" date="2012" name="Appl. Environ. Microbiol.">
        <title>Short-read sequencing for genomic analysis of the brown rot fungus Fibroporia radiculosa.</title>
        <authorList>
            <person name="Tang J.D."/>
            <person name="Perkins A.D."/>
            <person name="Sonstegard T.S."/>
            <person name="Schroeder S.G."/>
            <person name="Burgess S.C."/>
            <person name="Diehl S.V."/>
        </authorList>
    </citation>
    <scope>NUCLEOTIDE SEQUENCE [LARGE SCALE GENOMIC DNA]</scope>
    <source>
        <strain evidence="1 2">TFFH 294</strain>
    </source>
</reference>
<dbReference type="GO" id="GO:0005794">
    <property type="term" value="C:Golgi apparatus"/>
    <property type="evidence" value="ECO:0007669"/>
    <property type="project" value="TreeGrafter"/>
</dbReference>
<dbReference type="InterPro" id="IPR029962">
    <property type="entry name" value="TBL"/>
</dbReference>
<dbReference type="GO" id="GO:0016413">
    <property type="term" value="F:O-acetyltransferase activity"/>
    <property type="evidence" value="ECO:0007669"/>
    <property type="project" value="InterPro"/>
</dbReference>
<dbReference type="STRING" id="599839.J4H3V0"/>
<evidence type="ECO:0000313" key="1">
    <source>
        <dbReference type="EMBL" id="CCM03879.1"/>
    </source>
</evidence>
<dbReference type="AlphaFoldDB" id="J4H3V0"/>
<dbReference type="RefSeq" id="XP_012183162.1">
    <property type="nucleotide sequence ID" value="XM_012327772.1"/>
</dbReference>
<dbReference type="GeneID" id="24098790"/>
<dbReference type="Proteomes" id="UP000006352">
    <property type="component" value="Unassembled WGS sequence"/>
</dbReference>
<proteinExistence type="predicted"/>
<protein>
    <submittedName>
        <fullName evidence="1">Uncharacterized protein</fullName>
    </submittedName>
</protein>
<name>J4H3V0_9APHY</name>